<name>A0A8H9MZH8_VIBVL</name>
<reference evidence="2" key="1">
    <citation type="journal article" date="2018" name="Genome Biol.">
        <title>SKESA: strategic k-mer extension for scrupulous assemblies.</title>
        <authorList>
            <person name="Souvorov A."/>
            <person name="Agarwala R."/>
            <person name="Lipman D.J."/>
        </authorList>
    </citation>
    <scope>NUCLEOTIDE SEQUENCE</scope>
    <source>
        <strain evidence="2">BCW_3452</strain>
    </source>
</reference>
<evidence type="ECO:0000313" key="2">
    <source>
        <dbReference type="EMBL" id="HAS8539923.1"/>
    </source>
</evidence>
<proteinExistence type="predicted"/>
<comment type="caution">
    <text evidence="2">The sequence shown here is derived from an EMBL/GenBank/DDBJ whole genome shotgun (WGS) entry which is preliminary data.</text>
</comment>
<feature type="transmembrane region" description="Helical" evidence="1">
    <location>
        <begin position="66"/>
        <end position="87"/>
    </location>
</feature>
<dbReference type="Proteomes" id="UP000863257">
    <property type="component" value="Unassembled WGS sequence"/>
</dbReference>
<evidence type="ECO:0000256" key="1">
    <source>
        <dbReference type="SAM" id="Phobius"/>
    </source>
</evidence>
<organism evidence="2">
    <name type="scientific">Vibrio vulnificus</name>
    <dbReference type="NCBI Taxonomy" id="672"/>
    <lineage>
        <taxon>Bacteria</taxon>
        <taxon>Pseudomonadati</taxon>
        <taxon>Pseudomonadota</taxon>
        <taxon>Gammaproteobacteria</taxon>
        <taxon>Vibrionales</taxon>
        <taxon>Vibrionaceae</taxon>
        <taxon>Vibrio</taxon>
    </lineage>
</organism>
<keyword evidence="1" id="KW-1133">Transmembrane helix</keyword>
<keyword evidence="1" id="KW-0812">Transmembrane</keyword>
<keyword evidence="1" id="KW-0472">Membrane</keyword>
<dbReference type="AlphaFoldDB" id="A0A8H9MZH8"/>
<accession>A0A8H9MZH8</accession>
<sequence>MGFLLDEKDIKNEISDKNEKIFELESILYWKFTPKRTMLEESSVAFVVFGIPSLFSLSGTSSESHYLILSYLILFVSFFSLLAGLLVRATGFKPKTYYYELTSAGIRYTSVSNVHKYIDQYHRAVSISVFLIGVIFFIMFNEYGLMFFIFIVPFFIAYDKSEDEISEIHILPSSFVVKYDASVNRLYFINKYGDEMRCLEIYCFEKVGSIYISRSQLYQLIFHLKNNFDVIDVVLVKN</sequence>
<feature type="transmembrane region" description="Helical" evidence="1">
    <location>
        <begin position="125"/>
        <end position="158"/>
    </location>
</feature>
<gene>
    <name evidence="2" type="ORF">I7730_08995</name>
</gene>
<reference evidence="2" key="2">
    <citation type="submission" date="2019-01" db="EMBL/GenBank/DDBJ databases">
        <authorList>
            <consortium name="NCBI Pathogen Detection Project"/>
        </authorList>
    </citation>
    <scope>NUCLEOTIDE SEQUENCE</scope>
    <source>
        <strain evidence="2">BCW_3452</strain>
    </source>
</reference>
<dbReference type="EMBL" id="DACRBY010000009">
    <property type="protein sequence ID" value="HAS8539923.1"/>
    <property type="molecule type" value="Genomic_DNA"/>
</dbReference>
<protein>
    <submittedName>
        <fullName evidence="2">Uncharacterized protein</fullName>
    </submittedName>
</protein>